<feature type="compositionally biased region" description="Basic residues" evidence="1">
    <location>
        <begin position="249"/>
        <end position="258"/>
    </location>
</feature>
<feature type="compositionally biased region" description="Basic and acidic residues" evidence="1">
    <location>
        <begin position="281"/>
        <end position="293"/>
    </location>
</feature>
<gene>
    <name evidence="2" type="ORF">IMSHALPRED_008911</name>
</gene>
<name>A0A8H3G0W2_9LECA</name>
<sequence length="355" mass="41036">MTKRQRGSKQPKKPTVRGIIVPGLTRAHFDECWATIHDFTRFCQKNNKEVLGRELERDEVSSMFTSLIQKIYPADDPKSWELLGQVECPLYDAYWEERADERAFFEREYQREPFTFVKSRRSPTKAEKKQYPGCIRMKDDEVGELLVPEIYHRAMEQISFMGTVKAVLEANPHKRISWFSIQELWTAIISQVYHFEDGLDKEMKIGEMNECTQQEYRLLAQENHKAYEDAKANGKIKTPRILQPGEKPRIKRRRKKAKRERDEKADEELSGGENEEAVESEGERPGKKWKTDSAEGCTAIAVRLSEAAAQHLDEEDEGVGAFRFDKAAWLDFGGEQGGPAPFQFADTSLAFRFRG</sequence>
<organism evidence="2 3">
    <name type="scientific">Imshaugia aleurites</name>
    <dbReference type="NCBI Taxonomy" id="172621"/>
    <lineage>
        <taxon>Eukaryota</taxon>
        <taxon>Fungi</taxon>
        <taxon>Dikarya</taxon>
        <taxon>Ascomycota</taxon>
        <taxon>Pezizomycotina</taxon>
        <taxon>Lecanoromycetes</taxon>
        <taxon>OSLEUM clade</taxon>
        <taxon>Lecanoromycetidae</taxon>
        <taxon>Lecanorales</taxon>
        <taxon>Lecanorineae</taxon>
        <taxon>Parmeliaceae</taxon>
        <taxon>Imshaugia</taxon>
    </lineage>
</organism>
<dbReference type="EMBL" id="CAJPDT010000066">
    <property type="protein sequence ID" value="CAF9932537.1"/>
    <property type="molecule type" value="Genomic_DNA"/>
</dbReference>
<feature type="region of interest" description="Disordered" evidence="1">
    <location>
        <begin position="229"/>
        <end position="293"/>
    </location>
</feature>
<accession>A0A8H3G0W2</accession>
<keyword evidence="3" id="KW-1185">Reference proteome</keyword>
<feature type="compositionally biased region" description="Acidic residues" evidence="1">
    <location>
        <begin position="265"/>
        <end position="280"/>
    </location>
</feature>
<dbReference type="Proteomes" id="UP000664534">
    <property type="component" value="Unassembled WGS sequence"/>
</dbReference>
<reference evidence="2" key="1">
    <citation type="submission" date="2021-03" db="EMBL/GenBank/DDBJ databases">
        <authorList>
            <person name="Tagirdzhanova G."/>
        </authorList>
    </citation>
    <scope>NUCLEOTIDE SEQUENCE</scope>
</reference>
<proteinExistence type="predicted"/>
<evidence type="ECO:0000256" key="1">
    <source>
        <dbReference type="SAM" id="MobiDB-lite"/>
    </source>
</evidence>
<dbReference type="AlphaFoldDB" id="A0A8H3G0W2"/>
<evidence type="ECO:0000313" key="2">
    <source>
        <dbReference type="EMBL" id="CAF9932537.1"/>
    </source>
</evidence>
<protein>
    <submittedName>
        <fullName evidence="2">Uncharacterized protein</fullName>
    </submittedName>
</protein>
<dbReference type="OrthoDB" id="5379109at2759"/>
<evidence type="ECO:0000313" key="3">
    <source>
        <dbReference type="Proteomes" id="UP000664534"/>
    </source>
</evidence>
<comment type="caution">
    <text evidence="2">The sequence shown here is derived from an EMBL/GenBank/DDBJ whole genome shotgun (WGS) entry which is preliminary data.</text>
</comment>